<keyword evidence="5" id="KW-1185">Reference proteome</keyword>
<dbReference type="Gramene" id="TraesCS7D02G199000.1">
    <property type="protein sequence ID" value="TraesCS7D02G199000.1"/>
    <property type="gene ID" value="TraesCS7D02G199000"/>
</dbReference>
<dbReference type="Gramene" id="TraesMAC7D03G04333010.1">
    <property type="protein sequence ID" value="TraesMAC7D03G04333010.1"/>
    <property type="gene ID" value="TraesMAC7D03G04333010"/>
</dbReference>
<dbReference type="Gramene" id="TraesSYM7D03G04393650.1">
    <property type="protein sequence ID" value="TraesSYM7D03G04393650.1"/>
    <property type="gene ID" value="TraesSYM7D03G04393650"/>
</dbReference>
<dbReference type="AlphaFoldDB" id="A0A3B6TGG6"/>
<sequence>MFRRAVGSLLARGFSPRAIPRTAPARALHCSRDLAIGNGVLAAYVFAAGMLAGGGGGLVILHFKQGTGVNRSAAAGKLNHKVKFKKPDMKQRFERWIIEHEKTYRDEEEKAMRFELFKASLERMESQLPSVEESGVLVQVSCFADFTDEERRKLYGIERSAEEYNEIVKSAWAKQEKGEPLIRRPGMKQGDTPTTQCSA</sequence>
<dbReference type="GeneID" id="123169866"/>
<name>A0A3B6TGG6_WHEAT</name>
<dbReference type="Gramene" id="TraesARI7D03G04416080.1">
    <property type="protein sequence ID" value="TraesARI7D03G04416080.1"/>
    <property type="gene ID" value="TraesARI7D03G04416080"/>
</dbReference>
<reference evidence="4" key="2">
    <citation type="submission" date="2018-10" db="UniProtKB">
        <authorList>
            <consortium name="EnsemblPlants"/>
        </authorList>
    </citation>
    <scope>IDENTIFICATION</scope>
</reference>
<feature type="region of interest" description="Disordered" evidence="1">
    <location>
        <begin position="178"/>
        <end position="199"/>
    </location>
</feature>
<dbReference type="InterPro" id="IPR038765">
    <property type="entry name" value="Papain-like_cys_pep_sf"/>
</dbReference>
<gene>
    <name evidence="4" type="primary">LOC123169866</name>
</gene>
<keyword evidence="2" id="KW-0472">Membrane</keyword>
<dbReference type="SMART" id="SM00848">
    <property type="entry name" value="Inhibitor_I29"/>
    <property type="match status" value="1"/>
</dbReference>
<keyword evidence="2" id="KW-1133">Transmembrane helix</keyword>
<dbReference type="Gramene" id="TraesRN7D0100460200.1">
    <property type="protein sequence ID" value="TraesRN7D0100460200.1"/>
    <property type="gene ID" value="TraesRN7D0100460200"/>
</dbReference>
<evidence type="ECO:0000313" key="4">
    <source>
        <dbReference type="EnsemblPlants" id="TraesCS7D02G199000.1"/>
    </source>
</evidence>
<dbReference type="Gramene" id="TraesCS7D03G0444600.1">
    <property type="protein sequence ID" value="TraesCS7D03G0444600.1.CDS"/>
    <property type="gene ID" value="TraesCS7D03G0444600"/>
</dbReference>
<dbReference type="Pfam" id="PF08246">
    <property type="entry name" value="Inhibitor_I29"/>
    <property type="match status" value="1"/>
</dbReference>
<dbReference type="Gramene" id="TraesWEE_scaffold_054217_01G000100.1">
    <property type="protein sequence ID" value="TraesWEE_scaffold_054217_01G000100.1"/>
    <property type="gene ID" value="TraesWEE_scaffold_054217_01G000100"/>
</dbReference>
<feature type="domain" description="Cathepsin propeptide inhibitor" evidence="3">
    <location>
        <begin position="93"/>
        <end position="151"/>
    </location>
</feature>
<dbReference type="SMR" id="A0A3B6TGG6"/>
<dbReference type="Gramene" id="TraesJUL7D03G04384330.1">
    <property type="protein sequence ID" value="TraesJUL7D03G04384330.1"/>
    <property type="gene ID" value="TraesJUL7D03G04384330"/>
</dbReference>
<accession>A0A3B6TGG6</accession>
<evidence type="ECO:0000256" key="1">
    <source>
        <dbReference type="SAM" id="MobiDB-lite"/>
    </source>
</evidence>
<evidence type="ECO:0000313" key="5">
    <source>
        <dbReference type="Proteomes" id="UP000019116"/>
    </source>
</evidence>
<dbReference type="RefSeq" id="XP_044443667.1">
    <property type="nucleotide sequence ID" value="XM_044587732.1"/>
</dbReference>
<keyword evidence="2" id="KW-0812">Transmembrane</keyword>
<dbReference type="EnsemblPlants" id="TraesCS7D02G199000.1">
    <property type="protein sequence ID" value="TraesCS7D02G199000.1"/>
    <property type="gene ID" value="TraesCS7D02G199000"/>
</dbReference>
<evidence type="ECO:0000256" key="2">
    <source>
        <dbReference type="SAM" id="Phobius"/>
    </source>
</evidence>
<reference evidence="4" key="1">
    <citation type="submission" date="2018-08" db="EMBL/GenBank/DDBJ databases">
        <authorList>
            <person name="Rossello M."/>
        </authorList>
    </citation>
    <scope>NUCLEOTIDE SEQUENCE [LARGE SCALE GENOMIC DNA]</scope>
    <source>
        <strain evidence="4">cv. Chinese Spring</strain>
    </source>
</reference>
<dbReference type="Gramene" id="TraesROB_scaffold_049245_01G000100.1">
    <property type="protein sequence ID" value="TraesROB_scaffold_049245_01G000100.1"/>
    <property type="gene ID" value="TraesROB_scaffold_049245_01G000100"/>
</dbReference>
<proteinExistence type="predicted"/>
<dbReference type="Gramene" id="TraesJAG7D03G04323780.1">
    <property type="protein sequence ID" value="TraesJAG7D03G04323780.1"/>
    <property type="gene ID" value="TraesJAG7D03G04323780"/>
</dbReference>
<dbReference type="OrthoDB" id="692210at2759"/>
<dbReference type="Proteomes" id="UP000019116">
    <property type="component" value="Chromosome 7D"/>
</dbReference>
<organism evidence="4">
    <name type="scientific">Triticum aestivum</name>
    <name type="common">Wheat</name>
    <dbReference type="NCBI Taxonomy" id="4565"/>
    <lineage>
        <taxon>Eukaryota</taxon>
        <taxon>Viridiplantae</taxon>
        <taxon>Streptophyta</taxon>
        <taxon>Embryophyta</taxon>
        <taxon>Tracheophyta</taxon>
        <taxon>Spermatophyta</taxon>
        <taxon>Magnoliopsida</taxon>
        <taxon>Liliopsida</taxon>
        <taxon>Poales</taxon>
        <taxon>Poaceae</taxon>
        <taxon>BOP clade</taxon>
        <taxon>Pooideae</taxon>
        <taxon>Triticodae</taxon>
        <taxon>Triticeae</taxon>
        <taxon>Triticinae</taxon>
        <taxon>Triticum</taxon>
    </lineage>
</organism>
<dbReference type="InterPro" id="IPR013201">
    <property type="entry name" value="Prot_inhib_I29"/>
</dbReference>
<dbReference type="Gramene" id="TraesSTA7D03G04334220.1">
    <property type="protein sequence ID" value="TraesSTA7D03G04334220.1"/>
    <property type="gene ID" value="TraesSTA7D03G04334220"/>
</dbReference>
<dbReference type="Gene3D" id="1.10.287.2250">
    <property type="match status" value="1"/>
</dbReference>
<dbReference type="KEGG" id="taes:123169866"/>
<evidence type="ECO:0000259" key="3">
    <source>
        <dbReference type="SMART" id="SM00848"/>
    </source>
</evidence>
<dbReference type="Gramene" id="TraesLAC7D03G04287660.1">
    <property type="protein sequence ID" value="TraesLAC7D03G04287660.1"/>
    <property type="gene ID" value="TraesLAC7D03G04287660"/>
</dbReference>
<dbReference type="Gramene" id="TraesCLE_scaffold_033451_01G000100.1">
    <property type="protein sequence ID" value="TraesCLE_scaffold_033451_01G000100.1"/>
    <property type="gene ID" value="TraesCLE_scaffold_033451_01G000100"/>
</dbReference>
<feature type="transmembrane region" description="Helical" evidence="2">
    <location>
        <begin position="43"/>
        <end position="63"/>
    </location>
</feature>
<dbReference type="Gramene" id="TraesCAD_scaffold_036809_01G000100.1">
    <property type="protein sequence ID" value="TraesCAD_scaffold_036809_01G000100.1"/>
    <property type="gene ID" value="TraesCAD_scaffold_036809_01G000100"/>
</dbReference>
<protein>
    <recommendedName>
        <fullName evidence="3">Cathepsin propeptide inhibitor domain-containing protein</fullName>
    </recommendedName>
</protein>
<dbReference type="SUPFAM" id="SSF54001">
    <property type="entry name" value="Cysteine proteinases"/>
    <property type="match status" value="1"/>
</dbReference>